<dbReference type="RefSeq" id="YP_010841307.1">
    <property type="nucleotide sequence ID" value="NC_079139.1"/>
</dbReference>
<sequence>MSDNINNYFIFCDYDGHYPHRAVYIKLGLDKDLDSKITQIINIGTKIFYENEKELFCVENQILDENSVKIVTYWESLLLAFDHDHESDTFSEIFYQNNHFQYMNKQKYRSLSPNELHNKLMSKTKINGKSINVSNCVIVSNIRFDYVPNTFMRYFILSKNGINIATNIETIINNMSKLPGILSVNPSKKSETELDIWGYVKVKPEYAKNLIEDGCILNNVFIKFDQN</sequence>
<dbReference type="Proteomes" id="UP001321479">
    <property type="component" value="Segment"/>
</dbReference>
<name>A0ABM7NRB4_9VIRU</name>
<dbReference type="GeneID" id="80557904"/>
<protein>
    <submittedName>
        <fullName evidence="1">Uncharacterized protein</fullName>
    </submittedName>
</protein>
<reference evidence="1 2" key="1">
    <citation type="submission" date="2021-02" db="EMBL/GenBank/DDBJ databases">
        <title>Cotonvirus japonicus, which uses Golgi apparatus of host cells for its virion factory, phylogenetically links tailed tupanvirus and icosahedral mimivirus.</title>
        <authorList>
            <person name="Takahashi H."/>
            <person name="Fukaya S."/>
            <person name="Song C."/>
            <person name="Murata K."/>
            <person name="Takemura M."/>
        </authorList>
    </citation>
    <scope>NUCLEOTIDE SEQUENCE [LARGE SCALE GENOMIC DNA]</scope>
</reference>
<dbReference type="EMBL" id="AP024483">
    <property type="protein sequence ID" value="BCS82699.1"/>
    <property type="molecule type" value="Genomic_DNA"/>
</dbReference>
<organism evidence="1 2">
    <name type="scientific">Cotonvirus japonicus</name>
    <dbReference type="NCBI Taxonomy" id="2811091"/>
    <lineage>
        <taxon>Viruses</taxon>
        <taxon>Varidnaviria</taxon>
        <taxon>Bamfordvirae</taxon>
        <taxon>Nucleocytoviricota</taxon>
        <taxon>Megaviricetes</taxon>
        <taxon>Imitervirales</taxon>
        <taxon>Mimiviridae</taxon>
        <taxon>Megamimivirinae</taxon>
        <taxon>Cotonvirus</taxon>
        <taxon>Cotonvirus japonicum</taxon>
    </lineage>
</organism>
<accession>A0ABM7NRB4</accession>
<evidence type="ECO:0000313" key="1">
    <source>
        <dbReference type="EMBL" id="BCS82699.1"/>
    </source>
</evidence>
<keyword evidence="2" id="KW-1185">Reference proteome</keyword>
<evidence type="ECO:0000313" key="2">
    <source>
        <dbReference type="Proteomes" id="UP001321479"/>
    </source>
</evidence>
<proteinExistence type="predicted"/>